<protein>
    <recommendedName>
        <fullName evidence="5">Tetratricopeptide repeat protein</fullName>
    </recommendedName>
</protein>
<proteinExistence type="predicted"/>
<dbReference type="InterPro" id="IPR019734">
    <property type="entry name" value="TPR_rpt"/>
</dbReference>
<evidence type="ECO:0000256" key="2">
    <source>
        <dbReference type="SAM" id="Phobius"/>
    </source>
</evidence>
<evidence type="ECO:0000313" key="4">
    <source>
        <dbReference type="Proteomes" id="UP001519887"/>
    </source>
</evidence>
<dbReference type="InterPro" id="IPR011990">
    <property type="entry name" value="TPR-like_helical_dom_sf"/>
</dbReference>
<evidence type="ECO:0000313" key="3">
    <source>
        <dbReference type="EMBL" id="MBW7455768.1"/>
    </source>
</evidence>
<feature type="repeat" description="TPR" evidence="1">
    <location>
        <begin position="137"/>
        <end position="170"/>
    </location>
</feature>
<dbReference type="PROSITE" id="PS50005">
    <property type="entry name" value="TPR"/>
    <property type="match status" value="1"/>
</dbReference>
<accession>A0ABS7C4C2</accession>
<evidence type="ECO:0008006" key="5">
    <source>
        <dbReference type="Google" id="ProtNLM"/>
    </source>
</evidence>
<dbReference type="Pfam" id="PF13432">
    <property type="entry name" value="TPR_16"/>
    <property type="match status" value="1"/>
</dbReference>
<reference evidence="3 4" key="1">
    <citation type="submission" date="2021-07" db="EMBL/GenBank/DDBJ databases">
        <title>Paenibacillus radiodurans sp. nov., isolated from the southeastern edge of Tengger Desert.</title>
        <authorList>
            <person name="Zhang G."/>
        </authorList>
    </citation>
    <scope>NUCLEOTIDE SEQUENCE [LARGE SCALE GENOMIC DNA]</scope>
    <source>
        <strain evidence="3 4">CCM 7311</strain>
    </source>
</reference>
<dbReference type="SMART" id="SM00028">
    <property type="entry name" value="TPR"/>
    <property type="match status" value="3"/>
</dbReference>
<evidence type="ECO:0000256" key="1">
    <source>
        <dbReference type="PROSITE-ProRule" id="PRU00339"/>
    </source>
</evidence>
<dbReference type="Proteomes" id="UP001519887">
    <property type="component" value="Unassembled WGS sequence"/>
</dbReference>
<feature type="transmembrane region" description="Helical" evidence="2">
    <location>
        <begin position="205"/>
        <end position="232"/>
    </location>
</feature>
<name>A0ABS7C4C2_9BACL</name>
<keyword evidence="2" id="KW-1133">Transmembrane helix</keyword>
<feature type="non-terminal residue" evidence="3">
    <location>
        <position position="1"/>
    </location>
</feature>
<keyword evidence="1" id="KW-0802">TPR repeat</keyword>
<comment type="caution">
    <text evidence="3">The sequence shown here is derived from an EMBL/GenBank/DDBJ whole genome shotgun (WGS) entry which is preliminary data.</text>
</comment>
<keyword evidence="2" id="KW-0472">Membrane</keyword>
<sequence length="254" mass="30325">DDSVALGMLAFVYQFTDTGKALHWCEEALKRDPEFELPWRIMLVIAYERREWKKFLQVSSEMLRMFPEEDYIYRLKGQYLIMHGKYEEARVLLEQAIALHHSAINYAVHAYTLALTGKHDASRDSETTALREEPENIEVLLYTGWAADRRGEHKQAVERMNAAVRLDPDNKQSRTEYLEMLQKSYWFYRILLLPRFVTRLKRWQLLLLWFIAFVLFKPLILLLILLHVLSYWTSKWLVHLKVFGFRRSPSQRGK</sequence>
<keyword evidence="4" id="KW-1185">Reference proteome</keyword>
<gene>
    <name evidence="3" type="ORF">K0U00_17210</name>
</gene>
<keyword evidence="2" id="KW-0812">Transmembrane</keyword>
<dbReference type="EMBL" id="JAHZIK010000429">
    <property type="protein sequence ID" value="MBW7455768.1"/>
    <property type="molecule type" value="Genomic_DNA"/>
</dbReference>
<dbReference type="Gene3D" id="1.25.40.10">
    <property type="entry name" value="Tetratricopeptide repeat domain"/>
    <property type="match status" value="1"/>
</dbReference>
<dbReference type="SUPFAM" id="SSF48452">
    <property type="entry name" value="TPR-like"/>
    <property type="match status" value="1"/>
</dbReference>
<organism evidence="3 4">
    <name type="scientific">Paenibacillus sepulcri</name>
    <dbReference type="NCBI Taxonomy" id="359917"/>
    <lineage>
        <taxon>Bacteria</taxon>
        <taxon>Bacillati</taxon>
        <taxon>Bacillota</taxon>
        <taxon>Bacilli</taxon>
        <taxon>Bacillales</taxon>
        <taxon>Paenibacillaceae</taxon>
        <taxon>Paenibacillus</taxon>
    </lineage>
</organism>